<dbReference type="Gene3D" id="6.10.160.10">
    <property type="match status" value="1"/>
</dbReference>
<dbReference type="SUPFAM" id="SSF74731">
    <property type="entry name" value="Ribosomal protein L20"/>
    <property type="match status" value="1"/>
</dbReference>
<dbReference type="GO" id="GO:0003735">
    <property type="term" value="F:structural constituent of ribosome"/>
    <property type="evidence" value="ECO:0007669"/>
    <property type="project" value="InterPro"/>
</dbReference>
<comment type="subcellular location">
    <subcellularLocation>
        <location evidence="4">Plastid</location>
        <location evidence="4">Chloroplast</location>
    </subcellularLocation>
</comment>
<evidence type="ECO:0000256" key="4">
    <source>
        <dbReference type="HAMAP-Rule" id="MF_00382"/>
    </source>
</evidence>
<dbReference type="GO" id="GO:1990904">
    <property type="term" value="C:ribonucleoprotein complex"/>
    <property type="evidence" value="ECO:0007669"/>
    <property type="project" value="UniProtKB-KW"/>
</dbReference>
<name>A0A2U9NTW3_9STRA</name>
<dbReference type="NCBIfam" id="TIGR01032">
    <property type="entry name" value="rplT_bact"/>
    <property type="match status" value="1"/>
</dbReference>
<reference evidence="8" key="1">
    <citation type="journal article" date="2018" name="Adv. Bot. Res.">
        <title>Evolution of the Plastid Genomes in Diatoms.</title>
        <authorList>
            <person name="Yu M."/>
            <person name="Ashworth M.P."/>
            <person name="Hajrah N.H."/>
            <person name="Khiyami M.A."/>
            <person name="Sabir M.J."/>
            <person name="Alhebshi A.M."/>
            <person name="Al-Malki A.L."/>
            <person name="Sabir J.S.M."/>
            <person name="Theriot E.C."/>
            <person name="Jansen R.K."/>
        </authorList>
    </citation>
    <scope>NUCLEOTIDE SEQUENCE</scope>
</reference>
<dbReference type="Pfam" id="PF00453">
    <property type="entry name" value="Ribosomal_L20"/>
    <property type="match status" value="1"/>
</dbReference>
<protein>
    <recommendedName>
        <fullName evidence="4">Large ribosomal subunit protein bL20c</fullName>
    </recommendedName>
</protein>
<keyword evidence="4 6" id="KW-0694">RNA-binding</keyword>
<evidence type="ECO:0000256" key="3">
    <source>
        <dbReference type="ARBA" id="ARBA00023274"/>
    </source>
</evidence>
<evidence type="ECO:0000256" key="5">
    <source>
        <dbReference type="RuleBase" id="RU000561"/>
    </source>
</evidence>
<dbReference type="GeneID" id="36960343"/>
<dbReference type="GeneID" id="36960248"/>
<gene>
    <name evidence="4 8" type="primary">rpl20</name>
</gene>
<geneLocation type="chloroplast" evidence="8"/>
<evidence type="ECO:0000256" key="2">
    <source>
        <dbReference type="ARBA" id="ARBA00022980"/>
    </source>
</evidence>
<keyword evidence="4 6" id="KW-0699">rRNA-binding</keyword>
<dbReference type="InterPro" id="IPR005813">
    <property type="entry name" value="Ribosomal_bL20"/>
</dbReference>
<dbReference type="InterPro" id="IPR035566">
    <property type="entry name" value="Ribosomal_protein_bL20_C"/>
</dbReference>
<evidence type="ECO:0000313" key="8">
    <source>
        <dbReference type="EMBL" id="AWT40326.1"/>
    </source>
</evidence>
<organism evidence="8">
    <name type="scientific">Astrosyne radiata</name>
    <dbReference type="NCBI Taxonomy" id="1158023"/>
    <lineage>
        <taxon>Eukaryota</taxon>
        <taxon>Sar</taxon>
        <taxon>Stramenopiles</taxon>
        <taxon>Ochrophyta</taxon>
        <taxon>Bacillariophyta</taxon>
        <taxon>Fragilariophyceae</taxon>
        <taxon>Fragilariophycidae</taxon>
        <taxon>Cyclophorales</taxon>
        <taxon>Cyclophoraceae</taxon>
        <taxon>Astrosyne</taxon>
    </lineage>
</organism>
<keyword evidence="8" id="KW-0150">Chloroplast</keyword>
<dbReference type="GO" id="GO:0006412">
    <property type="term" value="P:translation"/>
    <property type="evidence" value="ECO:0007669"/>
    <property type="project" value="InterPro"/>
</dbReference>
<accession>A0A2U9NTW3</accession>
<keyword evidence="2 4" id="KW-0689">Ribosomal protein</keyword>
<dbReference type="RefSeq" id="YP_009497686.1">
    <property type="nucleotide sequence ID" value="NC_038008.1"/>
</dbReference>
<evidence type="ECO:0000256" key="1">
    <source>
        <dbReference type="ARBA" id="ARBA00007698"/>
    </source>
</evidence>
<dbReference type="Gene3D" id="1.10.1900.20">
    <property type="entry name" value="Ribosomal protein L20"/>
    <property type="match status" value="1"/>
</dbReference>
<dbReference type="AlphaFoldDB" id="A0A2U9NTW3"/>
<keyword evidence="7" id="KW-1133">Transmembrane helix</keyword>
<dbReference type="PRINTS" id="PR00062">
    <property type="entry name" value="RIBOSOMALL20"/>
</dbReference>
<keyword evidence="7" id="KW-0812">Transmembrane</keyword>
<dbReference type="EMBL" id="MG755807">
    <property type="protein sequence ID" value="AWT40326.1"/>
    <property type="molecule type" value="Genomic_DNA"/>
</dbReference>
<dbReference type="RefSeq" id="YP_009497613.1">
    <property type="nucleotide sequence ID" value="NC_038008.1"/>
</dbReference>
<dbReference type="GO" id="GO:0000027">
    <property type="term" value="P:ribosomal large subunit assembly"/>
    <property type="evidence" value="ECO:0007669"/>
    <property type="project" value="UniProtKB-UniRule"/>
</dbReference>
<dbReference type="EMBL" id="MG755807">
    <property type="protein sequence ID" value="AWT40399.1"/>
    <property type="molecule type" value="Genomic_DNA"/>
</dbReference>
<keyword evidence="8" id="KW-0934">Plastid</keyword>
<comment type="similarity">
    <text evidence="1 4 5">Belongs to the bacterial ribosomal protein bL20 family.</text>
</comment>
<keyword evidence="3 4" id="KW-0687">Ribonucleoprotein</keyword>
<dbReference type="GO" id="GO:0019843">
    <property type="term" value="F:rRNA binding"/>
    <property type="evidence" value="ECO:0007669"/>
    <property type="project" value="UniProtKB-UniRule"/>
</dbReference>
<feature type="transmembrane region" description="Helical" evidence="7">
    <location>
        <begin position="60"/>
        <end position="79"/>
    </location>
</feature>
<proteinExistence type="inferred from homology"/>
<dbReference type="PANTHER" id="PTHR10986">
    <property type="entry name" value="39S RIBOSOMAL PROTEIN L20"/>
    <property type="match status" value="1"/>
</dbReference>
<comment type="function">
    <text evidence="4 6">Binds directly to 23S ribosomal RNA and is necessary for the in vitro assembly process of the 50S ribosomal subunit. It is not involved in the protein synthesizing functions of that subunit.</text>
</comment>
<keyword evidence="7" id="KW-0472">Membrane</keyword>
<dbReference type="GO" id="GO:0005840">
    <property type="term" value="C:ribosome"/>
    <property type="evidence" value="ECO:0007669"/>
    <property type="project" value="UniProtKB-KW"/>
</dbReference>
<evidence type="ECO:0000256" key="7">
    <source>
        <dbReference type="SAM" id="Phobius"/>
    </source>
</evidence>
<sequence>MGRTKRSNVRRKRVKRMLVQASGSEGSQSKLFRTAKQAVLKGLKSVYIRRKKKKKFFKKIWISRLKAIANIYGLSYAGLLNKLKLSKIKINKKILSHILILEPNVITEIFNKIDII</sequence>
<evidence type="ECO:0000256" key="6">
    <source>
        <dbReference type="RuleBase" id="RU004311"/>
    </source>
</evidence>
<dbReference type="GO" id="GO:0009507">
    <property type="term" value="C:chloroplast"/>
    <property type="evidence" value="ECO:0007669"/>
    <property type="project" value="UniProtKB-SubCell"/>
</dbReference>
<dbReference type="HAMAP" id="MF_00382">
    <property type="entry name" value="Ribosomal_bL20"/>
    <property type="match status" value="1"/>
</dbReference>